<proteinExistence type="predicted"/>
<sequence length="24" mass="2672">MLTFTLFLKPKAPRPGPARTDDAK</sequence>
<name>A0A077LVR7_9MICO</name>
<reference evidence="2 3" key="1">
    <citation type="journal article" date="2013" name="ISME J.">
        <title>A metabolic model for members of the genus Tetrasphaera involved in enhanced biological phosphorus removal.</title>
        <authorList>
            <person name="Kristiansen R."/>
            <person name="Nguyen H.T.T."/>
            <person name="Saunders A.M."/>
            <person name="Nielsen J.L."/>
            <person name="Wimmer R."/>
            <person name="Le V.Q."/>
            <person name="McIlroy S.J."/>
            <person name="Petrovski S."/>
            <person name="Seviour R.J."/>
            <person name="Calteau A."/>
            <person name="Nielsen K.L."/>
            <person name="Nielsen P.H."/>
        </authorList>
    </citation>
    <scope>NUCLEOTIDE SEQUENCE [LARGE SCALE GENOMIC DNA]</scope>
    <source>
        <strain evidence="2 3">T1-X7</strain>
    </source>
</reference>
<dbReference type="EMBL" id="CAJB01000160">
    <property type="protein sequence ID" value="CCH78028.1"/>
    <property type="molecule type" value="Genomic_DNA"/>
</dbReference>
<comment type="caution">
    <text evidence="2">The sequence shown here is derived from an EMBL/GenBank/DDBJ whole genome shotgun (WGS) entry which is preliminary data.</text>
</comment>
<evidence type="ECO:0000256" key="1">
    <source>
        <dbReference type="SAM" id="MobiDB-lite"/>
    </source>
</evidence>
<evidence type="ECO:0000313" key="2">
    <source>
        <dbReference type="EMBL" id="CCH78028.1"/>
    </source>
</evidence>
<evidence type="ECO:0000313" key="3">
    <source>
        <dbReference type="Proteomes" id="UP000035721"/>
    </source>
</evidence>
<dbReference type="Proteomes" id="UP000035721">
    <property type="component" value="Unassembled WGS sequence"/>
</dbReference>
<dbReference type="AlphaFoldDB" id="A0A077LVR7"/>
<keyword evidence="3" id="KW-1185">Reference proteome</keyword>
<organism evidence="2 3">
    <name type="scientific">Nostocoides japonicum T1-X7</name>
    <dbReference type="NCBI Taxonomy" id="1194083"/>
    <lineage>
        <taxon>Bacteria</taxon>
        <taxon>Bacillati</taxon>
        <taxon>Actinomycetota</taxon>
        <taxon>Actinomycetes</taxon>
        <taxon>Micrococcales</taxon>
        <taxon>Intrasporangiaceae</taxon>
        <taxon>Nostocoides</taxon>
    </lineage>
</organism>
<accession>A0A077LVR7</accession>
<feature type="region of interest" description="Disordered" evidence="1">
    <location>
        <begin position="1"/>
        <end position="24"/>
    </location>
</feature>
<protein>
    <submittedName>
        <fullName evidence="2">Uncharacterized protein</fullName>
    </submittedName>
</protein>
<dbReference type="STRING" id="1194083.BN12_2420011"/>
<gene>
    <name evidence="2" type="ORF">BN12_2420011</name>
</gene>